<dbReference type="Pfam" id="PF25597">
    <property type="entry name" value="SH3_retrovirus"/>
    <property type="match status" value="1"/>
</dbReference>
<dbReference type="Pfam" id="PF22936">
    <property type="entry name" value="Pol_BBD"/>
    <property type="match status" value="1"/>
</dbReference>
<feature type="domain" description="Integrase catalytic" evidence="3">
    <location>
        <begin position="440"/>
        <end position="610"/>
    </location>
</feature>
<proteinExistence type="predicted"/>
<evidence type="ECO:0000256" key="1">
    <source>
        <dbReference type="ARBA" id="ARBA00022670"/>
    </source>
</evidence>
<dbReference type="GO" id="GO:0003676">
    <property type="term" value="F:nucleic acid binding"/>
    <property type="evidence" value="ECO:0007669"/>
    <property type="project" value="InterPro"/>
</dbReference>
<feature type="region of interest" description="Disordered" evidence="2">
    <location>
        <begin position="708"/>
        <end position="749"/>
    </location>
</feature>
<protein>
    <recommendedName>
        <fullName evidence="3">Integrase catalytic domain-containing protein</fullName>
    </recommendedName>
</protein>
<dbReference type="Gene3D" id="3.30.420.10">
    <property type="entry name" value="Ribonuclease H-like superfamily/Ribonuclease H"/>
    <property type="match status" value="1"/>
</dbReference>
<sequence>MSTDAATPEITTSPSATPEGTSLSDSLKKWNPNYGSRSSMKIEIKSFDEKINFGLWQRQMRGVLVQQRLQIALLGIEKKLENMTDAEWMDIDERAISSIVAYITYDVLNHVVSCTTAKDMWDKEGEDVMKHINIFNALINNLNRIDVQISEEDRALLLFASLPDSYEHFVTTLMFGKSTLKFNEVVQDIISHVTMKKSDNNSTLGSALNVESRGRSSNKGNGHYQKQCKAPKKDLENKAKANVASTSGVDDALTCFLESKAESWVLDSGASFHATSSSELFTSYTPGNLGKVYLGDDQPCDVVGKGEVQIKLNGSVWKLKDVRHIPALRKNLISVGQLDDEGYDITFKDKKWKVSRGAMIIAHGKKTDTLYMTTNACGSIAVAASKEDPNLWHQRLGHMSEKRLKIMHSKGKLLGLQSINIDLCECCIFGKQKRVSFKTGGRTPKQEKLELVHTDVWGPATVSSIGGKSYFVTFIDDHSRKVWVYFLRQKSEVYEVFKKWKAMVEDETSLKVKKLRSDNGGEYEDGGFKKFCYKNGIRLEKTLPGTPQQNGVAERMNRTLTERARSMRIQAGLPKQFWAEAVNTAAYLINRGPLVPLEHKIPLEAWSSKEVKISHLKVFGCVSYVHISDHARSKLDPKSVKCTFIGYGDDDFGYRFWDDQNKKVTRSRDVIFNENVMYKDRDTQSPSNSAQSDLVYVELDDIPENSVAQQVVESSQSEGLTPQDNTQRIDTPRSPASTPAHTPILRRSSRPHVPNRRYLNYLLLTDEGELECYDEAFQVEDASKWELAMKDEMKSLISNNTWELAELPVGKKALHNKWVYRVKEEHDGSKRHKARLVVKEGLYLEQLDVKTAFLHGDLEEEIYMQQPNGFSMKEKRILKMATTSAMLTIAATSKAKQILGMRIHKDKQRGTLQLSQAEYIGRILKRFNMSDAKAVSTPLASHFRLSKDQSPKTEEEEGFMAKVPYASAIGSLMYAMVCTRPDIAHVVGAMSRFMTILESSIGKQSNADFAGEVDHWRSTIGYVFTLGTTAVSWVSQIQKIVALSTTEVEYVAVTEASKEMIWLQGLLAKLGFRQAKNVLHSDSQSAIHLAKNSAFHSRTKHIGFRYHFVRSLLDDGVLTLEKIQGSKNPVDMLTKAVTIEKLELCSALVGLLA</sequence>
<feature type="compositionally biased region" description="Polar residues" evidence="2">
    <location>
        <begin position="719"/>
        <end position="740"/>
    </location>
</feature>
<feature type="region of interest" description="Disordered" evidence="2">
    <location>
        <begin position="1"/>
        <end position="28"/>
    </location>
</feature>
<dbReference type="PANTHER" id="PTHR42648:SF28">
    <property type="entry name" value="TRANSPOSON-ENCODED PROTEIN WITH RIBONUCLEASE H-LIKE AND RETROVIRUS ZINC FINGER-LIKE DOMAINS"/>
    <property type="match status" value="1"/>
</dbReference>
<evidence type="ECO:0000256" key="2">
    <source>
        <dbReference type="SAM" id="MobiDB-lite"/>
    </source>
</evidence>
<dbReference type="InterPro" id="IPR025724">
    <property type="entry name" value="GAG-pre-integrase_dom"/>
</dbReference>
<keyword evidence="1" id="KW-0645">Protease</keyword>
<dbReference type="InterPro" id="IPR039537">
    <property type="entry name" value="Retrotran_Ty1/copia-like"/>
</dbReference>
<feature type="compositionally biased region" description="Low complexity" evidence="2">
    <location>
        <begin position="708"/>
        <end position="718"/>
    </location>
</feature>
<dbReference type="GO" id="GO:0008233">
    <property type="term" value="F:peptidase activity"/>
    <property type="evidence" value="ECO:0007669"/>
    <property type="project" value="UniProtKB-KW"/>
</dbReference>
<dbReference type="InterPro" id="IPR057670">
    <property type="entry name" value="SH3_retrovirus"/>
</dbReference>
<dbReference type="AlphaFoldDB" id="A0A2N9H0R1"/>
<accession>A0A2N9H0R1</accession>
<dbReference type="GO" id="GO:0006508">
    <property type="term" value="P:proteolysis"/>
    <property type="evidence" value="ECO:0007669"/>
    <property type="project" value="UniProtKB-KW"/>
</dbReference>
<feature type="region of interest" description="Disordered" evidence="2">
    <location>
        <begin position="199"/>
        <end position="226"/>
    </location>
</feature>
<dbReference type="InterPro" id="IPR036397">
    <property type="entry name" value="RNaseH_sf"/>
</dbReference>
<dbReference type="InterPro" id="IPR054722">
    <property type="entry name" value="PolX-like_BBD"/>
</dbReference>
<dbReference type="Pfam" id="PF14223">
    <property type="entry name" value="Retrotran_gag_2"/>
    <property type="match status" value="1"/>
</dbReference>
<dbReference type="CDD" id="cd09272">
    <property type="entry name" value="RNase_HI_RT_Ty1"/>
    <property type="match status" value="1"/>
</dbReference>
<organism evidence="4">
    <name type="scientific">Fagus sylvatica</name>
    <name type="common">Beechnut</name>
    <dbReference type="NCBI Taxonomy" id="28930"/>
    <lineage>
        <taxon>Eukaryota</taxon>
        <taxon>Viridiplantae</taxon>
        <taxon>Streptophyta</taxon>
        <taxon>Embryophyta</taxon>
        <taxon>Tracheophyta</taxon>
        <taxon>Spermatophyta</taxon>
        <taxon>Magnoliopsida</taxon>
        <taxon>eudicotyledons</taxon>
        <taxon>Gunneridae</taxon>
        <taxon>Pentapetalae</taxon>
        <taxon>rosids</taxon>
        <taxon>fabids</taxon>
        <taxon>Fagales</taxon>
        <taxon>Fagaceae</taxon>
        <taxon>Fagus</taxon>
    </lineage>
</organism>
<dbReference type="Pfam" id="PF13976">
    <property type="entry name" value="gag_pre-integrs"/>
    <property type="match status" value="1"/>
</dbReference>
<gene>
    <name evidence="4" type="ORF">FSB_LOCUS33464</name>
</gene>
<evidence type="ECO:0000259" key="3">
    <source>
        <dbReference type="PROSITE" id="PS50994"/>
    </source>
</evidence>
<dbReference type="Pfam" id="PF00665">
    <property type="entry name" value="rve"/>
    <property type="match status" value="1"/>
</dbReference>
<dbReference type="InterPro" id="IPR001584">
    <property type="entry name" value="Integrase_cat-core"/>
</dbReference>
<feature type="compositionally biased region" description="Polar residues" evidence="2">
    <location>
        <begin position="1"/>
        <end position="25"/>
    </location>
</feature>
<evidence type="ECO:0000313" key="4">
    <source>
        <dbReference type="EMBL" id="SPD05582.1"/>
    </source>
</evidence>
<dbReference type="PANTHER" id="PTHR42648">
    <property type="entry name" value="TRANSPOSASE, PUTATIVE-RELATED"/>
    <property type="match status" value="1"/>
</dbReference>
<dbReference type="PROSITE" id="PS50994">
    <property type="entry name" value="INTEGRASE"/>
    <property type="match status" value="1"/>
</dbReference>
<dbReference type="InterPro" id="IPR012337">
    <property type="entry name" value="RNaseH-like_sf"/>
</dbReference>
<reference evidence="4" key="1">
    <citation type="submission" date="2018-02" db="EMBL/GenBank/DDBJ databases">
        <authorList>
            <person name="Cohen D.B."/>
            <person name="Kent A.D."/>
        </authorList>
    </citation>
    <scope>NUCLEOTIDE SEQUENCE</scope>
</reference>
<dbReference type="SUPFAM" id="SSF53098">
    <property type="entry name" value="Ribonuclease H-like"/>
    <property type="match status" value="1"/>
</dbReference>
<dbReference type="EMBL" id="OIVN01002676">
    <property type="protein sequence ID" value="SPD05582.1"/>
    <property type="molecule type" value="Genomic_DNA"/>
</dbReference>
<name>A0A2N9H0R1_FAGSY</name>
<keyword evidence="1" id="KW-0378">Hydrolase</keyword>
<dbReference type="GO" id="GO:0015074">
    <property type="term" value="P:DNA integration"/>
    <property type="evidence" value="ECO:0007669"/>
    <property type="project" value="InterPro"/>
</dbReference>